<keyword evidence="2 11" id="KW-0997">Cell inner membrane</keyword>
<evidence type="ECO:0000256" key="3">
    <source>
        <dbReference type="ARBA" id="ARBA00022676"/>
    </source>
</evidence>
<dbReference type="SUPFAM" id="SSF53955">
    <property type="entry name" value="Lysozyme-like"/>
    <property type="match status" value="1"/>
</dbReference>
<evidence type="ECO:0000256" key="11">
    <source>
        <dbReference type="HAMAP-Rule" id="MF_00766"/>
    </source>
</evidence>
<dbReference type="InterPro" id="IPR011812">
    <property type="entry name" value="Pep_trsgly"/>
</dbReference>
<evidence type="ECO:0000259" key="12">
    <source>
        <dbReference type="Pfam" id="PF00912"/>
    </source>
</evidence>
<dbReference type="PANTHER" id="PTHR30400">
    <property type="entry name" value="MONOFUNCTIONAL BIOSYNTHETIC PEPTIDOGLYCAN TRANSGLYCOSYLASE"/>
    <property type="match status" value="1"/>
</dbReference>
<evidence type="ECO:0000256" key="1">
    <source>
        <dbReference type="ARBA" id="ARBA00022475"/>
    </source>
</evidence>
<evidence type="ECO:0000256" key="10">
    <source>
        <dbReference type="ARBA" id="ARBA00023316"/>
    </source>
</evidence>
<sequence>MHDSIGNFIRGTLASRRRSKLSRYLLRPLLRLLWRTLVMAGLLLTLLVFSLRAVDPPVWSWLIWRELSNPAGYPDEYRHQWVDLEQIPVSVQLAVVAAEDQRFPLHAGIDLQAVRRALEDALDGKGLRGASTLTQQTAKNLFLWPGRDWVRKGLEAPLALMLEGILGKRRILELYLNIAEFAPGVYGVGAASEYWYQRPLGQVTTDQAARLAAILPNPWLYQAQPPSSYVRQKADWIREQMRQLGPGWIEQLD</sequence>
<dbReference type="Proteomes" id="UP001499915">
    <property type="component" value="Unassembled WGS sequence"/>
</dbReference>
<accession>A0ABN1I5E8</accession>
<evidence type="ECO:0000256" key="2">
    <source>
        <dbReference type="ARBA" id="ARBA00022519"/>
    </source>
</evidence>
<dbReference type="InterPro" id="IPR036950">
    <property type="entry name" value="PBP_transglycosylase"/>
</dbReference>
<evidence type="ECO:0000256" key="5">
    <source>
        <dbReference type="ARBA" id="ARBA00022692"/>
    </source>
</evidence>
<comment type="pathway">
    <text evidence="11">Cell wall biogenesis; peptidoglycan biosynthesis.</text>
</comment>
<evidence type="ECO:0000256" key="8">
    <source>
        <dbReference type="ARBA" id="ARBA00022989"/>
    </source>
</evidence>
<protein>
    <recommendedName>
        <fullName evidence="11">Biosynthetic peptidoglycan transglycosylase</fullName>
        <ecNumber evidence="11">2.4.99.28</ecNumber>
    </recommendedName>
    <alternativeName>
        <fullName evidence="11">Glycan polymerase</fullName>
    </alternativeName>
    <alternativeName>
        <fullName evidence="11">Peptidoglycan glycosyltransferase MtgA</fullName>
        <shortName evidence="11">PGT</shortName>
    </alternativeName>
</protein>
<evidence type="ECO:0000313" key="13">
    <source>
        <dbReference type="EMBL" id="GAA0689897.1"/>
    </source>
</evidence>
<keyword evidence="6 11" id="KW-0133">Cell shape</keyword>
<reference evidence="13 14" key="1">
    <citation type="journal article" date="2019" name="Int. J. Syst. Evol. Microbiol.">
        <title>The Global Catalogue of Microorganisms (GCM) 10K type strain sequencing project: providing services to taxonomists for standard genome sequencing and annotation.</title>
        <authorList>
            <consortium name="The Broad Institute Genomics Platform"/>
            <consortium name="The Broad Institute Genome Sequencing Center for Infectious Disease"/>
            <person name="Wu L."/>
            <person name="Ma J."/>
        </authorList>
    </citation>
    <scope>NUCLEOTIDE SEQUENCE [LARGE SCALE GENOMIC DNA]</scope>
    <source>
        <strain evidence="13 14">JCM 15134</strain>
    </source>
</reference>
<keyword evidence="3 11" id="KW-0328">Glycosyltransferase</keyword>
<keyword evidence="1 11" id="KW-1003">Cell membrane</keyword>
<evidence type="ECO:0000313" key="14">
    <source>
        <dbReference type="Proteomes" id="UP001499915"/>
    </source>
</evidence>
<organism evidence="13 14">
    <name type="scientific">Marinobacterium maritimum</name>
    <dbReference type="NCBI Taxonomy" id="500162"/>
    <lineage>
        <taxon>Bacteria</taxon>
        <taxon>Pseudomonadati</taxon>
        <taxon>Pseudomonadota</taxon>
        <taxon>Gammaproteobacteria</taxon>
        <taxon>Oceanospirillales</taxon>
        <taxon>Oceanospirillaceae</taxon>
        <taxon>Marinobacterium</taxon>
    </lineage>
</organism>
<evidence type="ECO:0000256" key="6">
    <source>
        <dbReference type="ARBA" id="ARBA00022960"/>
    </source>
</evidence>
<comment type="catalytic activity">
    <reaction evidence="11">
        <text>[GlcNAc-(1-&gt;4)-Mur2Ac(oyl-L-Ala-gamma-D-Glu-L-Lys-D-Ala-D-Ala)](n)-di-trans,octa-cis-undecaprenyl diphosphate + beta-D-GlcNAc-(1-&gt;4)-Mur2Ac(oyl-L-Ala-gamma-D-Glu-L-Lys-D-Ala-D-Ala)-di-trans,octa-cis-undecaprenyl diphosphate = [GlcNAc-(1-&gt;4)-Mur2Ac(oyl-L-Ala-gamma-D-Glu-L-Lys-D-Ala-D-Ala)](n+1)-di-trans,octa-cis-undecaprenyl diphosphate + di-trans,octa-cis-undecaprenyl diphosphate + H(+)</text>
        <dbReference type="Rhea" id="RHEA:23708"/>
        <dbReference type="Rhea" id="RHEA-COMP:9602"/>
        <dbReference type="Rhea" id="RHEA-COMP:9603"/>
        <dbReference type="ChEBI" id="CHEBI:15378"/>
        <dbReference type="ChEBI" id="CHEBI:58405"/>
        <dbReference type="ChEBI" id="CHEBI:60033"/>
        <dbReference type="ChEBI" id="CHEBI:78435"/>
        <dbReference type="EC" id="2.4.99.28"/>
    </reaction>
</comment>
<keyword evidence="7 11" id="KW-0573">Peptidoglycan synthesis</keyword>
<dbReference type="PANTHER" id="PTHR30400:SF0">
    <property type="entry name" value="BIOSYNTHETIC PEPTIDOGLYCAN TRANSGLYCOSYLASE"/>
    <property type="match status" value="1"/>
</dbReference>
<keyword evidence="10 11" id="KW-0961">Cell wall biogenesis/degradation</keyword>
<evidence type="ECO:0000256" key="4">
    <source>
        <dbReference type="ARBA" id="ARBA00022679"/>
    </source>
</evidence>
<comment type="similarity">
    <text evidence="11">Belongs to the glycosyltransferase 51 family.</text>
</comment>
<dbReference type="HAMAP" id="MF_00766">
    <property type="entry name" value="PGT_MtgA"/>
    <property type="match status" value="1"/>
</dbReference>
<comment type="subcellular location">
    <subcellularLocation>
        <location evidence="11">Cell inner membrane</location>
        <topology evidence="11">Single-pass membrane protein</topology>
    </subcellularLocation>
</comment>
<dbReference type="Gene3D" id="1.10.3810.10">
    <property type="entry name" value="Biosynthetic peptidoglycan transglycosylase-like"/>
    <property type="match status" value="1"/>
</dbReference>
<comment type="function">
    <text evidence="11">Peptidoglycan polymerase that catalyzes glycan chain elongation from lipid-linked precursors.</text>
</comment>
<evidence type="ECO:0000256" key="7">
    <source>
        <dbReference type="ARBA" id="ARBA00022984"/>
    </source>
</evidence>
<dbReference type="InterPro" id="IPR023346">
    <property type="entry name" value="Lysozyme-like_dom_sf"/>
</dbReference>
<dbReference type="Pfam" id="PF00912">
    <property type="entry name" value="Transgly"/>
    <property type="match status" value="1"/>
</dbReference>
<dbReference type="EC" id="2.4.99.28" evidence="11"/>
<dbReference type="NCBIfam" id="TIGR02070">
    <property type="entry name" value="mono_pep_trsgly"/>
    <property type="match status" value="1"/>
</dbReference>
<dbReference type="EMBL" id="BAAAET010000002">
    <property type="protein sequence ID" value="GAA0689897.1"/>
    <property type="molecule type" value="Genomic_DNA"/>
</dbReference>
<keyword evidence="8 11" id="KW-1133">Transmembrane helix</keyword>
<proteinExistence type="inferred from homology"/>
<keyword evidence="4 11" id="KW-0808">Transferase</keyword>
<keyword evidence="5 11" id="KW-0812">Transmembrane</keyword>
<name>A0ABN1I5E8_9GAMM</name>
<dbReference type="InterPro" id="IPR001264">
    <property type="entry name" value="Glyco_trans_51"/>
</dbReference>
<dbReference type="RefSeq" id="WP_343804626.1">
    <property type="nucleotide sequence ID" value="NZ_BAAAET010000002.1"/>
</dbReference>
<gene>
    <name evidence="11 13" type="primary">mtgA</name>
    <name evidence="13" type="ORF">GCM10009104_15560</name>
</gene>
<evidence type="ECO:0000256" key="9">
    <source>
        <dbReference type="ARBA" id="ARBA00023136"/>
    </source>
</evidence>
<keyword evidence="9 11" id="KW-0472">Membrane</keyword>
<comment type="caution">
    <text evidence="13">The sequence shown here is derived from an EMBL/GenBank/DDBJ whole genome shotgun (WGS) entry which is preliminary data.</text>
</comment>
<keyword evidence="14" id="KW-1185">Reference proteome</keyword>
<feature type="domain" description="Glycosyl transferase family 51" evidence="12">
    <location>
        <begin position="76"/>
        <end position="241"/>
    </location>
</feature>